<proteinExistence type="predicted"/>
<dbReference type="EMBL" id="LT554349">
    <property type="protein sequence ID" value="SAM04107.1"/>
    <property type="molecule type" value="Genomic_DNA"/>
</dbReference>
<dbReference type="OrthoDB" id="409848at2759"/>
<name>A0A168QAN1_ABSGL</name>
<organism evidence="2">
    <name type="scientific">Absidia glauca</name>
    <name type="common">Pin mould</name>
    <dbReference type="NCBI Taxonomy" id="4829"/>
    <lineage>
        <taxon>Eukaryota</taxon>
        <taxon>Fungi</taxon>
        <taxon>Fungi incertae sedis</taxon>
        <taxon>Mucoromycota</taxon>
        <taxon>Mucoromycotina</taxon>
        <taxon>Mucoromycetes</taxon>
        <taxon>Mucorales</taxon>
        <taxon>Cunninghamellaceae</taxon>
        <taxon>Absidia</taxon>
    </lineage>
</organism>
<sequence>MIGGYLLFASTLLLGSLVSGQAQNAQSCVNSYDQNTDYFPQKFDTSKDSAQLFTIEYHNNYKVLTDTTNNNQKYVLVQCGTPAPAISGFPNGTEVYQVPITNAAVLSTTVVPYLEVLGVAETTKFVSGGDWITSGCFQKYLAGSSAPAEISVTNTTLSTQQLSQVQVQFGYSPGAADPVANTSVASAESFENTVLGRSSWIGYYAAFYNLESLATTALQQMTTNYDNLRKAASGYKTKPVVAWTIYDAPDQYNGNLATWQIKTGGYREQLTTDAGATIYTGSALNFTKAEDLLAAIKNVDILIDETYIATNLTDVLSNYQIKDLAQYKFAKAIYREDGLLTKSGGYDWFGTPLAMADALLEDMINVVNPSAPTSSYKRTWFRSVTNNDAIHYVSTDDCTWDETKPRPSLAVAFNGNAFAEPSSSSTGASSAAAPSLASAGIVTLLASTLVAVILL</sequence>
<gene>
    <name evidence="2" type="primary">ABSGL_09967.1 scaffold 11783</name>
</gene>
<keyword evidence="1" id="KW-0732">Signal</keyword>
<dbReference type="OMA" id="ARTKYCT"/>
<dbReference type="InParanoid" id="A0A168QAN1"/>
<accession>A0A168QAN1</accession>
<evidence type="ECO:0008006" key="4">
    <source>
        <dbReference type="Google" id="ProtNLM"/>
    </source>
</evidence>
<dbReference type="AlphaFoldDB" id="A0A168QAN1"/>
<feature type="chain" id="PRO_5007899830" description="Fe/B12 periplasmic-binding domain-containing protein" evidence="1">
    <location>
        <begin position="23"/>
        <end position="455"/>
    </location>
</feature>
<reference evidence="2" key="1">
    <citation type="submission" date="2016-04" db="EMBL/GenBank/DDBJ databases">
        <authorList>
            <person name="Evans L.H."/>
            <person name="Alamgir A."/>
            <person name="Owens N."/>
            <person name="Weber N.D."/>
            <person name="Virtaneva K."/>
            <person name="Barbian K."/>
            <person name="Babar A."/>
            <person name="Rosenke K."/>
        </authorList>
    </citation>
    <scope>NUCLEOTIDE SEQUENCE [LARGE SCALE GENOMIC DNA]</scope>
    <source>
        <strain evidence="2">CBS 101.48</strain>
    </source>
</reference>
<protein>
    <recommendedName>
        <fullName evidence="4">Fe/B12 periplasmic-binding domain-containing protein</fullName>
    </recommendedName>
</protein>
<dbReference type="PANTHER" id="PTHR38360:SF1">
    <property type="entry name" value="F12P19.7"/>
    <property type="match status" value="1"/>
</dbReference>
<dbReference type="PANTHER" id="PTHR38360">
    <property type="entry name" value="OS03G0120000 PROTEIN"/>
    <property type="match status" value="1"/>
</dbReference>
<dbReference type="Proteomes" id="UP000078561">
    <property type="component" value="Unassembled WGS sequence"/>
</dbReference>
<feature type="signal peptide" evidence="1">
    <location>
        <begin position="1"/>
        <end position="22"/>
    </location>
</feature>
<evidence type="ECO:0000313" key="3">
    <source>
        <dbReference type="Proteomes" id="UP000078561"/>
    </source>
</evidence>
<dbReference type="STRING" id="4829.A0A168QAN1"/>
<keyword evidence="3" id="KW-1185">Reference proteome</keyword>
<evidence type="ECO:0000313" key="2">
    <source>
        <dbReference type="EMBL" id="SAM04107.1"/>
    </source>
</evidence>
<evidence type="ECO:0000256" key="1">
    <source>
        <dbReference type="SAM" id="SignalP"/>
    </source>
</evidence>